<comment type="caution">
    <text evidence="1">The sequence shown here is derived from an EMBL/GenBank/DDBJ whole genome shotgun (WGS) entry which is preliminary data.</text>
</comment>
<proteinExistence type="predicted"/>
<dbReference type="AlphaFoldDB" id="A0A9J6A7I9"/>
<name>A0A9J6A7I9_SOLCO</name>
<evidence type="ECO:0000313" key="1">
    <source>
        <dbReference type="EMBL" id="KAG5620360.1"/>
    </source>
</evidence>
<accession>A0A9J6A7I9</accession>
<dbReference type="Proteomes" id="UP000824120">
    <property type="component" value="Chromosome 2"/>
</dbReference>
<evidence type="ECO:0000313" key="2">
    <source>
        <dbReference type="Proteomes" id="UP000824120"/>
    </source>
</evidence>
<sequence>MEWKFSDTSNMADVKVRTDTHHPQERKLKVYRITTKIYGVRWEWPQRWTRWGSEVEMDWTYKEEEQRCPIEVRRCQRLAVIV</sequence>
<organism evidence="1 2">
    <name type="scientific">Solanum commersonii</name>
    <name type="common">Commerson's wild potato</name>
    <name type="synonym">Commerson's nightshade</name>
    <dbReference type="NCBI Taxonomy" id="4109"/>
    <lineage>
        <taxon>Eukaryota</taxon>
        <taxon>Viridiplantae</taxon>
        <taxon>Streptophyta</taxon>
        <taxon>Embryophyta</taxon>
        <taxon>Tracheophyta</taxon>
        <taxon>Spermatophyta</taxon>
        <taxon>Magnoliopsida</taxon>
        <taxon>eudicotyledons</taxon>
        <taxon>Gunneridae</taxon>
        <taxon>Pentapetalae</taxon>
        <taxon>asterids</taxon>
        <taxon>lamiids</taxon>
        <taxon>Solanales</taxon>
        <taxon>Solanaceae</taxon>
        <taxon>Solanoideae</taxon>
        <taxon>Solaneae</taxon>
        <taxon>Solanum</taxon>
    </lineage>
</organism>
<gene>
    <name evidence="1" type="ORF">H5410_005578</name>
</gene>
<protein>
    <submittedName>
        <fullName evidence="1">Uncharacterized protein</fullName>
    </submittedName>
</protein>
<keyword evidence="2" id="KW-1185">Reference proteome</keyword>
<dbReference type="EMBL" id="JACXVP010000002">
    <property type="protein sequence ID" value="KAG5620360.1"/>
    <property type="molecule type" value="Genomic_DNA"/>
</dbReference>
<reference evidence="1 2" key="1">
    <citation type="submission" date="2020-09" db="EMBL/GenBank/DDBJ databases">
        <title>De no assembly of potato wild relative species, Solanum commersonii.</title>
        <authorList>
            <person name="Cho K."/>
        </authorList>
    </citation>
    <scope>NUCLEOTIDE SEQUENCE [LARGE SCALE GENOMIC DNA]</scope>
    <source>
        <strain evidence="1">LZ3.2</strain>
        <tissue evidence="1">Leaf</tissue>
    </source>
</reference>